<sequence>MRANISRFSSFIRAIHRGTTIPSLDSIHTVPLVHDLINTHSSNEAKDRSPIVMLHGLFGNKTSNRTLCKHLNKSTSRDVYSLDLRNHGDSPRAPNCDYASMAADVGAWVQRNVSKPPIILGHSMGAKVAMLLALMEPKHCHMVVSLENAPIPTPPLTRFLRYLYAIERIVAKEKCTRDEAFQELRNVETDEGLVLFLMTLIKRNNDGYLSRLPLQILKNGLKRGFIEDWPLQTDTISYKGPALFIRGTLSSIMPDECIPVIGNFFPKFELRDAVAGHNVTTDAAAECSELITDFISRNED</sequence>
<feature type="domain" description="AB hydrolase-1" evidence="3">
    <location>
        <begin position="50"/>
        <end position="279"/>
    </location>
</feature>
<dbReference type="RefSeq" id="XP_017988836.1">
    <property type="nucleotide sequence ID" value="XM_018133038.1"/>
</dbReference>
<organism evidence="4 5">
    <name type="scientific">Eremothecium sinecaudum</name>
    <dbReference type="NCBI Taxonomy" id="45286"/>
    <lineage>
        <taxon>Eukaryota</taxon>
        <taxon>Fungi</taxon>
        <taxon>Dikarya</taxon>
        <taxon>Ascomycota</taxon>
        <taxon>Saccharomycotina</taxon>
        <taxon>Saccharomycetes</taxon>
        <taxon>Saccharomycetales</taxon>
        <taxon>Saccharomycetaceae</taxon>
        <taxon>Eremothecium</taxon>
    </lineage>
</organism>
<evidence type="ECO:0000256" key="2">
    <source>
        <dbReference type="ARBA" id="ARBA00022801"/>
    </source>
</evidence>
<dbReference type="STRING" id="45286.A0A109UZR7"/>
<dbReference type="PANTHER" id="PTHR46118:SF4">
    <property type="entry name" value="PROTEIN ABHD11"/>
    <property type="match status" value="1"/>
</dbReference>
<dbReference type="GO" id="GO:0005739">
    <property type="term" value="C:mitochondrion"/>
    <property type="evidence" value="ECO:0007669"/>
    <property type="project" value="TreeGrafter"/>
</dbReference>
<dbReference type="PANTHER" id="PTHR46118">
    <property type="entry name" value="PROTEIN ABHD11"/>
    <property type="match status" value="1"/>
</dbReference>
<dbReference type="EMBL" id="CP014246">
    <property type="protein sequence ID" value="AMD21840.1"/>
    <property type="molecule type" value="Genomic_DNA"/>
</dbReference>
<dbReference type="OrthoDB" id="8119704at2759"/>
<dbReference type="Proteomes" id="UP000243052">
    <property type="component" value="Chromosome vi"/>
</dbReference>
<keyword evidence="5" id="KW-1185">Reference proteome</keyword>
<name>A0A109UZR7_9SACH</name>
<keyword evidence="2" id="KW-0378">Hydrolase</keyword>
<comment type="similarity">
    <text evidence="1">Belongs to the AB hydrolase superfamily.</text>
</comment>
<dbReference type="AlphaFoldDB" id="A0A109UZR7"/>
<dbReference type="Pfam" id="PF00561">
    <property type="entry name" value="Abhydrolase_1"/>
    <property type="match status" value="1"/>
</dbReference>
<evidence type="ECO:0000313" key="4">
    <source>
        <dbReference type="EMBL" id="AMD21840.1"/>
    </source>
</evidence>
<dbReference type="InterPro" id="IPR029058">
    <property type="entry name" value="AB_hydrolase_fold"/>
</dbReference>
<dbReference type="SUPFAM" id="SSF53474">
    <property type="entry name" value="alpha/beta-Hydrolases"/>
    <property type="match status" value="1"/>
</dbReference>
<evidence type="ECO:0000313" key="5">
    <source>
        <dbReference type="Proteomes" id="UP000243052"/>
    </source>
</evidence>
<reference evidence="4 5" key="1">
    <citation type="submission" date="2016-01" db="EMBL/GenBank/DDBJ databases">
        <title>Genome sequence of the yeast Holleya sinecauda.</title>
        <authorList>
            <person name="Dietrich F.S."/>
        </authorList>
    </citation>
    <scope>NUCLEOTIDE SEQUENCE [LARGE SCALE GENOMIC DNA]</scope>
    <source>
        <strain evidence="4 5">ATCC 58844</strain>
    </source>
</reference>
<dbReference type="InterPro" id="IPR000073">
    <property type="entry name" value="AB_hydrolase_1"/>
</dbReference>
<dbReference type="GO" id="GO:0052689">
    <property type="term" value="F:carboxylic ester hydrolase activity"/>
    <property type="evidence" value="ECO:0007669"/>
    <property type="project" value="TreeGrafter"/>
</dbReference>
<proteinExistence type="inferred from homology"/>
<accession>A0A109UZR7</accession>
<dbReference type="GeneID" id="28725152"/>
<evidence type="ECO:0000259" key="3">
    <source>
        <dbReference type="Pfam" id="PF00561"/>
    </source>
</evidence>
<dbReference type="Gene3D" id="3.40.50.1820">
    <property type="entry name" value="alpha/beta hydrolase"/>
    <property type="match status" value="1"/>
</dbReference>
<protein>
    <submittedName>
        <fullName evidence="4">HFL016Cp</fullName>
    </submittedName>
</protein>
<gene>
    <name evidence="4" type="ORF">AW171_hschr63818</name>
</gene>
<evidence type="ECO:0000256" key="1">
    <source>
        <dbReference type="ARBA" id="ARBA00008645"/>
    </source>
</evidence>